<gene>
    <name evidence="3" type="ORF">UV54_C0044G0006</name>
</gene>
<protein>
    <recommendedName>
        <fullName evidence="5">DUF5666 domain-containing protein</fullName>
    </recommendedName>
</protein>
<proteinExistence type="predicted"/>
<feature type="signal peptide" evidence="2">
    <location>
        <begin position="1"/>
        <end position="23"/>
    </location>
</feature>
<keyword evidence="2" id="KW-0732">Signal</keyword>
<dbReference type="EMBL" id="LCEW01000044">
    <property type="protein sequence ID" value="KKS79017.1"/>
    <property type="molecule type" value="Genomic_DNA"/>
</dbReference>
<evidence type="ECO:0008006" key="5">
    <source>
        <dbReference type="Google" id="ProtNLM"/>
    </source>
</evidence>
<accession>A0A0G1C0B4</accession>
<feature type="chain" id="PRO_5002536234" description="DUF5666 domain-containing protein" evidence="2">
    <location>
        <begin position="24"/>
        <end position="232"/>
    </location>
</feature>
<name>A0A0G1C0B4_9BACT</name>
<reference evidence="3 4" key="1">
    <citation type="journal article" date="2015" name="Nature">
        <title>rRNA introns, odd ribosomes, and small enigmatic genomes across a large radiation of phyla.</title>
        <authorList>
            <person name="Brown C.T."/>
            <person name="Hug L.A."/>
            <person name="Thomas B.C."/>
            <person name="Sharon I."/>
            <person name="Castelle C.J."/>
            <person name="Singh A."/>
            <person name="Wilkins M.J."/>
            <person name="Williams K.H."/>
            <person name="Banfield J.F."/>
        </authorList>
    </citation>
    <scope>NUCLEOTIDE SEQUENCE [LARGE SCALE GENOMIC DNA]</scope>
</reference>
<evidence type="ECO:0000256" key="2">
    <source>
        <dbReference type="SAM" id="SignalP"/>
    </source>
</evidence>
<evidence type="ECO:0000256" key="1">
    <source>
        <dbReference type="SAM" id="MobiDB-lite"/>
    </source>
</evidence>
<comment type="caution">
    <text evidence="3">The sequence shown here is derived from an EMBL/GenBank/DDBJ whole genome shotgun (WGS) entry which is preliminary data.</text>
</comment>
<organism evidence="3 4">
    <name type="scientific">Candidatus Beckwithbacteria bacterium GW2011_GWA2_43_10</name>
    <dbReference type="NCBI Taxonomy" id="1618369"/>
    <lineage>
        <taxon>Bacteria</taxon>
        <taxon>Candidatus Beckwithiibacteriota</taxon>
    </lineage>
</organism>
<feature type="region of interest" description="Disordered" evidence="1">
    <location>
        <begin position="212"/>
        <end position="232"/>
    </location>
</feature>
<dbReference type="STRING" id="1618369.UV54_C0044G0006"/>
<dbReference type="AlphaFoldDB" id="A0A0G1C0B4"/>
<sequence>MKKYFVFIFSFSLLVLSFSAAKAVDEATDSSVTTKIKERLEKTTEQGLNTIKEELTSQSLSPKKKAYVGLAKSVTDDLVTLEYKSQDYPVYLDVKTQAEQGDYLLTLGFFYSDKNQFHAKKILVLDPPEAAVNRQLLSGQIQEIDGNKITVNNKSFTLSSKTELIIQGVEKPSIDDLELKDNLYAIVTLDKNGDIDNINNLLVIPGENNPAAMTPTNATESALPATDSATIE</sequence>
<dbReference type="Proteomes" id="UP000034213">
    <property type="component" value="Unassembled WGS sequence"/>
</dbReference>
<evidence type="ECO:0000313" key="4">
    <source>
        <dbReference type="Proteomes" id="UP000034213"/>
    </source>
</evidence>
<evidence type="ECO:0000313" key="3">
    <source>
        <dbReference type="EMBL" id="KKS79017.1"/>
    </source>
</evidence>